<sequence length="258" mass="31490">MNYSNFFLDNLINIYYITRQFPHFQILQKHIKMIVEKYPSQIFDSHYFFELPEDILLSCLENDDLNFYEIDIWNRVLKWGIEQMPRKLNKRKMEDWMIEDFLELEEKLKNCIQLIRFHHIQSKDFYKDVIPFQPIIPDTIFNDIVKFHLTNEVLVIPFCNVRRPNLHESDASIDNQVSLLLRFLESDKYLGYFWSRFCEKKLHVYIKFLLFLFINIFYLSIAIFAILIIMWSSIIFAMHASIRKFIDYMTIEDRSFSI</sequence>
<evidence type="ECO:0000256" key="1">
    <source>
        <dbReference type="SAM" id="Phobius"/>
    </source>
</evidence>
<dbReference type="Pfam" id="PF07707">
    <property type="entry name" value="BACK"/>
    <property type="match status" value="1"/>
</dbReference>
<feature type="transmembrane region" description="Helical" evidence="1">
    <location>
        <begin position="208"/>
        <end position="236"/>
    </location>
</feature>
<keyword evidence="4" id="KW-1185">Reference proteome</keyword>
<dbReference type="AlphaFoldDB" id="A0A397SUX5"/>
<proteinExistence type="predicted"/>
<evidence type="ECO:0000313" key="4">
    <source>
        <dbReference type="Proteomes" id="UP000265703"/>
    </source>
</evidence>
<evidence type="ECO:0000313" key="3">
    <source>
        <dbReference type="EMBL" id="RIA86534.1"/>
    </source>
</evidence>
<gene>
    <name evidence="3" type="ORF">C1645_327983</name>
</gene>
<keyword evidence="1" id="KW-0472">Membrane</keyword>
<dbReference type="Proteomes" id="UP000265703">
    <property type="component" value="Unassembled WGS sequence"/>
</dbReference>
<accession>A0A397SUX5</accession>
<dbReference type="OrthoDB" id="3639176at2759"/>
<dbReference type="InterPro" id="IPR011705">
    <property type="entry name" value="BACK"/>
</dbReference>
<organism evidence="3 4">
    <name type="scientific">Glomus cerebriforme</name>
    <dbReference type="NCBI Taxonomy" id="658196"/>
    <lineage>
        <taxon>Eukaryota</taxon>
        <taxon>Fungi</taxon>
        <taxon>Fungi incertae sedis</taxon>
        <taxon>Mucoromycota</taxon>
        <taxon>Glomeromycotina</taxon>
        <taxon>Glomeromycetes</taxon>
        <taxon>Glomerales</taxon>
        <taxon>Glomeraceae</taxon>
        <taxon>Glomus</taxon>
    </lineage>
</organism>
<comment type="caution">
    <text evidence="3">The sequence shown here is derived from an EMBL/GenBank/DDBJ whole genome shotgun (WGS) entry which is preliminary data.</text>
</comment>
<feature type="domain" description="BACK" evidence="2">
    <location>
        <begin position="14"/>
        <end position="85"/>
    </location>
</feature>
<name>A0A397SUX5_9GLOM</name>
<keyword evidence="1" id="KW-0812">Transmembrane</keyword>
<dbReference type="EMBL" id="QKYT01000358">
    <property type="protein sequence ID" value="RIA86534.1"/>
    <property type="molecule type" value="Genomic_DNA"/>
</dbReference>
<reference evidence="3 4" key="1">
    <citation type="submission" date="2018-06" db="EMBL/GenBank/DDBJ databases">
        <title>Comparative genomics reveals the genomic features of Rhizophagus irregularis, R. cerebriforme, R. diaphanum and Gigaspora rosea, and their symbiotic lifestyle signature.</title>
        <authorList>
            <person name="Morin E."/>
            <person name="San Clemente H."/>
            <person name="Chen E.C.H."/>
            <person name="De La Providencia I."/>
            <person name="Hainaut M."/>
            <person name="Kuo A."/>
            <person name="Kohler A."/>
            <person name="Murat C."/>
            <person name="Tang N."/>
            <person name="Roy S."/>
            <person name="Loubradou J."/>
            <person name="Henrissat B."/>
            <person name="Grigoriev I.V."/>
            <person name="Corradi N."/>
            <person name="Roux C."/>
            <person name="Martin F.M."/>
        </authorList>
    </citation>
    <scope>NUCLEOTIDE SEQUENCE [LARGE SCALE GENOMIC DNA]</scope>
    <source>
        <strain evidence="3 4">DAOM 227022</strain>
    </source>
</reference>
<dbReference type="Gene3D" id="1.25.40.420">
    <property type="match status" value="1"/>
</dbReference>
<protein>
    <recommendedName>
        <fullName evidence="2">BACK domain-containing protein</fullName>
    </recommendedName>
</protein>
<keyword evidence="1" id="KW-1133">Transmembrane helix</keyword>
<evidence type="ECO:0000259" key="2">
    <source>
        <dbReference type="Pfam" id="PF07707"/>
    </source>
</evidence>